<feature type="domain" description="CzcB-like barrel-sandwich hybrid" evidence="4">
    <location>
        <begin position="66"/>
        <end position="156"/>
    </location>
</feature>
<feature type="region of interest" description="Disordered" evidence="3">
    <location>
        <begin position="305"/>
        <end position="326"/>
    </location>
</feature>
<dbReference type="PANTHER" id="PTHR32347:SF14">
    <property type="entry name" value="EFFLUX SYSTEM COMPONENT YKNX-RELATED"/>
    <property type="match status" value="1"/>
</dbReference>
<dbReference type="STRING" id="96561.Dole_1628"/>
<evidence type="ECO:0000256" key="1">
    <source>
        <dbReference type="ARBA" id="ARBA00004196"/>
    </source>
</evidence>
<reference evidence="5 6" key="1">
    <citation type="submission" date="2007-10" db="EMBL/GenBank/DDBJ databases">
        <title>Complete sequence of Desulfococcus oleovorans Hxd3.</title>
        <authorList>
            <consortium name="US DOE Joint Genome Institute"/>
            <person name="Copeland A."/>
            <person name="Lucas S."/>
            <person name="Lapidus A."/>
            <person name="Barry K."/>
            <person name="Glavina del Rio T."/>
            <person name="Dalin E."/>
            <person name="Tice H."/>
            <person name="Pitluck S."/>
            <person name="Kiss H."/>
            <person name="Brettin T."/>
            <person name="Bruce D."/>
            <person name="Detter J.C."/>
            <person name="Han C."/>
            <person name="Schmutz J."/>
            <person name="Larimer F."/>
            <person name="Land M."/>
            <person name="Hauser L."/>
            <person name="Kyrpides N."/>
            <person name="Kim E."/>
            <person name="Wawrik B."/>
            <person name="Richardson P."/>
        </authorList>
    </citation>
    <scope>NUCLEOTIDE SEQUENCE [LARGE SCALE GENOMIC DNA]</scope>
    <source>
        <strain evidence="6">DSM 6200 / JCM 39069 / Hxd3</strain>
    </source>
</reference>
<comment type="subcellular location">
    <subcellularLocation>
        <location evidence="1">Cell envelope</location>
    </subcellularLocation>
</comment>
<dbReference type="KEGG" id="dol:Dole_1628"/>
<evidence type="ECO:0000259" key="4">
    <source>
        <dbReference type="Pfam" id="PF25973"/>
    </source>
</evidence>
<dbReference type="PANTHER" id="PTHR32347">
    <property type="entry name" value="EFFLUX SYSTEM COMPONENT YKNX-RELATED"/>
    <property type="match status" value="1"/>
</dbReference>
<dbReference type="GO" id="GO:0030313">
    <property type="term" value="C:cell envelope"/>
    <property type="evidence" value="ECO:0007669"/>
    <property type="project" value="UniProtKB-SubCell"/>
</dbReference>
<gene>
    <name evidence="5" type="ordered locus">Dole_1628</name>
</gene>
<dbReference type="AlphaFoldDB" id="A9A0D2"/>
<proteinExistence type="predicted"/>
<name>A9A0D2_DESOH</name>
<dbReference type="Proteomes" id="UP000008561">
    <property type="component" value="Chromosome"/>
</dbReference>
<dbReference type="InterPro" id="IPR058647">
    <property type="entry name" value="BSH_CzcB-like"/>
</dbReference>
<keyword evidence="2" id="KW-0175">Coiled coil</keyword>
<evidence type="ECO:0000313" key="5">
    <source>
        <dbReference type="EMBL" id="ABW67432.1"/>
    </source>
</evidence>
<dbReference type="RefSeq" id="WP_012175048.1">
    <property type="nucleotide sequence ID" value="NC_009943.1"/>
</dbReference>
<dbReference type="Gene3D" id="2.40.30.170">
    <property type="match status" value="1"/>
</dbReference>
<dbReference type="Gene3D" id="1.10.287.470">
    <property type="entry name" value="Helix hairpin bin"/>
    <property type="match status" value="1"/>
</dbReference>
<evidence type="ECO:0000256" key="3">
    <source>
        <dbReference type="SAM" id="MobiDB-lite"/>
    </source>
</evidence>
<dbReference type="InterPro" id="IPR050465">
    <property type="entry name" value="UPF0194_transport"/>
</dbReference>
<dbReference type="HOGENOM" id="CLU_018816_14_1_7"/>
<dbReference type="eggNOG" id="COG0845">
    <property type="taxonomic scope" value="Bacteria"/>
</dbReference>
<dbReference type="Gene3D" id="2.40.420.20">
    <property type="match status" value="1"/>
</dbReference>
<dbReference type="EMBL" id="CP000859">
    <property type="protein sequence ID" value="ABW67432.1"/>
    <property type="molecule type" value="Genomic_DNA"/>
</dbReference>
<protein>
    <submittedName>
        <fullName evidence="5">Efflux transporter, RND family, MFP subunit</fullName>
    </submittedName>
</protein>
<dbReference type="Gene3D" id="2.40.50.100">
    <property type="match status" value="1"/>
</dbReference>
<sequence>MTLKKTNILLLILSVMATAGGAWYFFYSPATKPAKDFVLEEILPEVGTIAVTISTTGVVKPKNRLEIKPAINGRIEEIRVREGDHVKQGQVVARMSSTERAALLDAALGQGESMDYWQDVYKATPLMSPIDGEVIVRAVEPGQTVTTQDAVIVLSDRLIVGAQMDETDIGMVRPGQKAVISLDAYPNSAVAGVVDHIAYESTVVNNVTVYEVDILPGTLPDFFRSGMSANVDVTVKEQENALLVPVDALIEENGEKKLLVKPAGANTPVETVVSTGLANTEQVAITSGIDPDTVVVIRRQHYELPAGQTGGNPFSPFGSRKKPQGK</sequence>
<dbReference type="Pfam" id="PF25973">
    <property type="entry name" value="BSH_CzcB"/>
    <property type="match status" value="1"/>
</dbReference>
<dbReference type="OrthoDB" id="9784484at2"/>
<keyword evidence="6" id="KW-1185">Reference proteome</keyword>
<evidence type="ECO:0000313" key="6">
    <source>
        <dbReference type="Proteomes" id="UP000008561"/>
    </source>
</evidence>
<evidence type="ECO:0000256" key="2">
    <source>
        <dbReference type="ARBA" id="ARBA00023054"/>
    </source>
</evidence>
<organism evidence="5 6">
    <name type="scientific">Desulfosudis oleivorans (strain DSM 6200 / JCM 39069 / Hxd3)</name>
    <name type="common">Desulfococcus oleovorans</name>
    <dbReference type="NCBI Taxonomy" id="96561"/>
    <lineage>
        <taxon>Bacteria</taxon>
        <taxon>Pseudomonadati</taxon>
        <taxon>Thermodesulfobacteriota</taxon>
        <taxon>Desulfobacteria</taxon>
        <taxon>Desulfobacterales</taxon>
        <taxon>Desulfosudaceae</taxon>
        <taxon>Desulfosudis</taxon>
    </lineage>
</organism>
<dbReference type="SUPFAM" id="SSF111369">
    <property type="entry name" value="HlyD-like secretion proteins"/>
    <property type="match status" value="1"/>
</dbReference>
<accession>A9A0D2</accession>